<evidence type="ECO:0000313" key="2">
    <source>
        <dbReference type="EMBL" id="SHI07472.1"/>
    </source>
</evidence>
<dbReference type="PANTHER" id="PTHR37292:SF2">
    <property type="entry name" value="DUF262 DOMAIN-CONTAINING PROTEIN"/>
    <property type="match status" value="1"/>
</dbReference>
<reference evidence="2 3" key="1">
    <citation type="submission" date="2016-11" db="EMBL/GenBank/DDBJ databases">
        <authorList>
            <person name="Jaros S."/>
            <person name="Januszkiewicz K."/>
            <person name="Wedrychowicz H."/>
        </authorList>
    </citation>
    <scope>NUCLEOTIDE SEQUENCE [LARGE SCALE GENOMIC DNA]</scope>
    <source>
        <strain evidence="2 3">DSM 8605</strain>
    </source>
</reference>
<evidence type="ECO:0000313" key="3">
    <source>
        <dbReference type="Proteomes" id="UP000184447"/>
    </source>
</evidence>
<dbReference type="EMBL" id="FQXM01000058">
    <property type="protein sequence ID" value="SHI07472.1"/>
    <property type="molecule type" value="Genomic_DNA"/>
</dbReference>
<keyword evidence="3" id="KW-1185">Reference proteome</keyword>
<organism evidence="2 3">
    <name type="scientific">Clostridium grantii DSM 8605</name>
    <dbReference type="NCBI Taxonomy" id="1121316"/>
    <lineage>
        <taxon>Bacteria</taxon>
        <taxon>Bacillati</taxon>
        <taxon>Bacillota</taxon>
        <taxon>Clostridia</taxon>
        <taxon>Eubacteriales</taxon>
        <taxon>Clostridiaceae</taxon>
        <taxon>Clostridium</taxon>
    </lineage>
</organism>
<gene>
    <name evidence="2" type="ORF">SAMN02745207_04225</name>
</gene>
<sequence>MAFQTPLTISEVITNIDSKKYLLPSIQREFVWSTNQITKLFDSLMRDYPINAFLFWKVSKENINEFRFYEFLRDYHQRKKRHNEKANLNGSEDIIAILDGQQRLTSLYIGLKGSYAYKLSYKRWDNDQAYPVRKLYLNLLTASEDPENEYEFEFLTESEAENKEDDLEHHWFPVGKILDLKEQSEVNEYLIENDLSSNQDKAKAKFANRALFKLHSVIHTTAIISYYLEQSKELDKVLNIFIRVNSGGTTLNYSDLLLSFATAQWDKRDAREEINQFVDEINEIGRGFNVNKDFVLKACLVLSDFSDISFKVDNFNKSNMLKIQADWDDITKAIRDAMRLIASFGFSRENITSNNLIIPIAYYLKHIGLPDNFEISSSKINDRAKIKKWFTLSLLKRVFSFMPDGVLKPVRDIIIKNDTGEFPLEQIIQHFKGGNRNLAFTSDEINNLMYSKYGQGNTLVIMSILYPWADLRNNFHIDHIFAKSGFTKRKLEKRGVPSESIGLYLENYNYIGNLQLLESIPNIEKSNMDFDKWIDETIPAGAVDEYKTKHYIPKHMNLGIINFQQFLEEREKIIIDKLQQALL</sequence>
<dbReference type="InterPro" id="IPR004919">
    <property type="entry name" value="GmrSD_N"/>
</dbReference>
<protein>
    <submittedName>
        <fullName evidence="2">Uncharacterized conserved protein, contains ParB-like and HNH nuclease domains</fullName>
    </submittedName>
</protein>
<feature type="domain" description="GmrSD restriction endonucleases N-terminal" evidence="1">
    <location>
        <begin position="9"/>
        <end position="260"/>
    </location>
</feature>
<dbReference type="OrthoDB" id="9798761at2"/>
<evidence type="ECO:0000259" key="1">
    <source>
        <dbReference type="Pfam" id="PF03235"/>
    </source>
</evidence>
<dbReference type="RefSeq" id="WP_073340992.1">
    <property type="nucleotide sequence ID" value="NZ_FQXM01000058.1"/>
</dbReference>
<dbReference type="Pfam" id="PF03235">
    <property type="entry name" value="GmrSD_N"/>
    <property type="match status" value="1"/>
</dbReference>
<dbReference type="Proteomes" id="UP000184447">
    <property type="component" value="Unassembled WGS sequence"/>
</dbReference>
<accession>A0A1M5Y656</accession>
<proteinExistence type="predicted"/>
<dbReference type="PANTHER" id="PTHR37292">
    <property type="entry name" value="VNG6097C"/>
    <property type="match status" value="1"/>
</dbReference>
<dbReference type="STRING" id="1121316.SAMN02745207_04225"/>
<name>A0A1M5Y656_9CLOT</name>
<dbReference type="AlphaFoldDB" id="A0A1M5Y656"/>